<name>A0A5J4UZC2_9EUKA</name>
<gene>
    <name evidence="1" type="ORF">EZS28_028397</name>
</gene>
<proteinExistence type="predicted"/>
<protein>
    <submittedName>
        <fullName evidence="1">Uncharacterized protein</fullName>
    </submittedName>
</protein>
<sequence>MSSERTWMVWNDEITDASAARDVLMDQQDRRKQETFFDMEHSSRDSSYRYSPQGGGATLELRTGEVLVAQYLLKREDAHWTSNQRETDVISSGLQYFEQQD</sequence>
<evidence type="ECO:0000313" key="2">
    <source>
        <dbReference type="Proteomes" id="UP000324800"/>
    </source>
</evidence>
<reference evidence="1 2" key="1">
    <citation type="submission" date="2019-03" db="EMBL/GenBank/DDBJ databases">
        <title>Single cell metagenomics reveals metabolic interactions within the superorganism composed of flagellate Streblomastix strix and complex community of Bacteroidetes bacteria on its surface.</title>
        <authorList>
            <person name="Treitli S.C."/>
            <person name="Kolisko M."/>
            <person name="Husnik F."/>
            <person name="Keeling P."/>
            <person name="Hampl V."/>
        </authorList>
    </citation>
    <scope>NUCLEOTIDE SEQUENCE [LARGE SCALE GENOMIC DNA]</scope>
    <source>
        <strain evidence="1">ST1C</strain>
    </source>
</reference>
<dbReference type="OrthoDB" id="41323at2759"/>
<accession>A0A5J4UZC2</accession>
<comment type="caution">
    <text evidence="1">The sequence shown here is derived from an EMBL/GenBank/DDBJ whole genome shotgun (WGS) entry which is preliminary data.</text>
</comment>
<organism evidence="1 2">
    <name type="scientific">Streblomastix strix</name>
    <dbReference type="NCBI Taxonomy" id="222440"/>
    <lineage>
        <taxon>Eukaryota</taxon>
        <taxon>Metamonada</taxon>
        <taxon>Preaxostyla</taxon>
        <taxon>Oxymonadida</taxon>
        <taxon>Streblomastigidae</taxon>
        <taxon>Streblomastix</taxon>
    </lineage>
</organism>
<dbReference type="AlphaFoldDB" id="A0A5J4UZC2"/>
<dbReference type="Proteomes" id="UP000324800">
    <property type="component" value="Unassembled WGS sequence"/>
</dbReference>
<dbReference type="EMBL" id="SNRW01010780">
    <property type="protein sequence ID" value="KAA6376076.1"/>
    <property type="molecule type" value="Genomic_DNA"/>
</dbReference>
<evidence type="ECO:0000313" key="1">
    <source>
        <dbReference type="EMBL" id="KAA6376076.1"/>
    </source>
</evidence>